<accession>A0A212EUH9</accession>
<evidence type="ECO:0000313" key="2">
    <source>
        <dbReference type="Proteomes" id="UP000007151"/>
    </source>
</evidence>
<organism evidence="1 2">
    <name type="scientific">Danaus plexippus plexippus</name>
    <dbReference type="NCBI Taxonomy" id="278856"/>
    <lineage>
        <taxon>Eukaryota</taxon>
        <taxon>Metazoa</taxon>
        <taxon>Ecdysozoa</taxon>
        <taxon>Arthropoda</taxon>
        <taxon>Hexapoda</taxon>
        <taxon>Insecta</taxon>
        <taxon>Pterygota</taxon>
        <taxon>Neoptera</taxon>
        <taxon>Endopterygota</taxon>
        <taxon>Lepidoptera</taxon>
        <taxon>Glossata</taxon>
        <taxon>Ditrysia</taxon>
        <taxon>Papilionoidea</taxon>
        <taxon>Nymphalidae</taxon>
        <taxon>Danainae</taxon>
        <taxon>Danaini</taxon>
        <taxon>Danaina</taxon>
        <taxon>Danaus</taxon>
        <taxon>Danaus</taxon>
    </lineage>
</organism>
<dbReference type="Proteomes" id="UP000007151">
    <property type="component" value="Unassembled WGS sequence"/>
</dbReference>
<name>A0A212EUH9_DANPL</name>
<reference evidence="1 2" key="1">
    <citation type="journal article" date="2011" name="Cell">
        <title>The monarch butterfly genome yields insights into long-distance migration.</title>
        <authorList>
            <person name="Zhan S."/>
            <person name="Merlin C."/>
            <person name="Boore J.L."/>
            <person name="Reppert S.M."/>
        </authorList>
    </citation>
    <scope>NUCLEOTIDE SEQUENCE [LARGE SCALE GENOMIC DNA]</scope>
    <source>
        <strain evidence="1">F-2</strain>
    </source>
</reference>
<keyword evidence="2" id="KW-1185">Reference proteome</keyword>
<dbReference type="AlphaFoldDB" id="A0A212EUH9"/>
<proteinExistence type="predicted"/>
<dbReference type="KEGG" id="dpl:KGM_208177"/>
<dbReference type="EMBL" id="AGBW02012402">
    <property type="protein sequence ID" value="OWR45111.1"/>
    <property type="molecule type" value="Genomic_DNA"/>
</dbReference>
<protein>
    <submittedName>
        <fullName evidence="1">Uncharacterized protein</fullName>
    </submittedName>
</protein>
<sequence length="97" mass="11029">MPIKSVNFLPSEISIDVSQLLKFWITDEVDGYWIPDKFPEGLISWSRSGHVEDYKKTINQQSIENTTIKIVKKSPMPPLIGFSDNSIASFELIKSVN</sequence>
<dbReference type="InParanoid" id="A0A212EUH9"/>
<gene>
    <name evidence="1" type="ORF">KGM_208177</name>
</gene>
<evidence type="ECO:0000313" key="1">
    <source>
        <dbReference type="EMBL" id="OWR45111.1"/>
    </source>
</evidence>
<comment type="caution">
    <text evidence="1">The sequence shown here is derived from an EMBL/GenBank/DDBJ whole genome shotgun (WGS) entry which is preliminary data.</text>
</comment>